<reference evidence="2 3" key="1">
    <citation type="submission" date="2019-11" db="EMBL/GenBank/DDBJ databases">
        <title>Gordonia sp. nov., a novel actinobacterium isolated from mangrove soil in Hainan.</title>
        <authorList>
            <person name="Huang X."/>
            <person name="Xie Y."/>
            <person name="Chu X."/>
            <person name="Xiao K."/>
        </authorList>
    </citation>
    <scope>NUCLEOTIDE SEQUENCE [LARGE SCALE GENOMIC DNA]</scope>
    <source>
        <strain evidence="2 3">HNM0687</strain>
    </source>
</reference>
<feature type="transmembrane region" description="Helical" evidence="1">
    <location>
        <begin position="20"/>
        <end position="42"/>
    </location>
</feature>
<keyword evidence="3" id="KW-1185">Reference proteome</keyword>
<feature type="transmembrane region" description="Helical" evidence="1">
    <location>
        <begin position="62"/>
        <end position="82"/>
    </location>
</feature>
<name>A0A6L7GNP2_9ACTN</name>
<evidence type="ECO:0000313" key="2">
    <source>
        <dbReference type="EMBL" id="MXP21223.1"/>
    </source>
</evidence>
<dbReference type="GO" id="GO:0005886">
    <property type="term" value="C:plasma membrane"/>
    <property type="evidence" value="ECO:0007669"/>
    <property type="project" value="UniProtKB-SubCell"/>
</dbReference>
<evidence type="ECO:0000313" key="3">
    <source>
        <dbReference type="Proteomes" id="UP000475545"/>
    </source>
</evidence>
<feature type="transmembrane region" description="Helical" evidence="1">
    <location>
        <begin position="103"/>
        <end position="132"/>
    </location>
</feature>
<organism evidence="2 3">
    <name type="scientific">Gordonia mangrovi</name>
    <dbReference type="NCBI Taxonomy" id="2665643"/>
    <lineage>
        <taxon>Bacteria</taxon>
        <taxon>Bacillati</taxon>
        <taxon>Actinomycetota</taxon>
        <taxon>Actinomycetes</taxon>
        <taxon>Mycobacteriales</taxon>
        <taxon>Gordoniaceae</taxon>
        <taxon>Gordonia</taxon>
    </lineage>
</organism>
<feature type="transmembrane region" description="Helical" evidence="1">
    <location>
        <begin position="152"/>
        <end position="185"/>
    </location>
</feature>
<dbReference type="AlphaFoldDB" id="A0A6L7GNP2"/>
<feature type="transmembrane region" description="Helical" evidence="1">
    <location>
        <begin position="237"/>
        <end position="256"/>
    </location>
</feature>
<keyword evidence="1" id="KW-0472">Membrane</keyword>
<dbReference type="Proteomes" id="UP000475545">
    <property type="component" value="Unassembled WGS sequence"/>
</dbReference>
<keyword evidence="1" id="KW-1133">Transmembrane helix</keyword>
<evidence type="ECO:0000256" key="1">
    <source>
        <dbReference type="SAM" id="Phobius"/>
    </source>
</evidence>
<dbReference type="GO" id="GO:0140359">
    <property type="term" value="F:ABC-type transporter activity"/>
    <property type="evidence" value="ECO:0007669"/>
    <property type="project" value="InterPro"/>
</dbReference>
<dbReference type="RefSeq" id="WP_160901253.1">
    <property type="nucleotide sequence ID" value="NZ_CP102850.1"/>
</dbReference>
<keyword evidence="1" id="KW-0812">Transmembrane</keyword>
<dbReference type="Pfam" id="PF12679">
    <property type="entry name" value="ABC2_membrane_2"/>
    <property type="match status" value="1"/>
</dbReference>
<comment type="caution">
    <text evidence="2">The sequence shown here is derived from an EMBL/GenBank/DDBJ whole genome shotgun (WGS) entry which is preliminary data.</text>
</comment>
<dbReference type="EMBL" id="WMBR01000001">
    <property type="protein sequence ID" value="MXP21223.1"/>
    <property type="molecule type" value="Genomic_DNA"/>
</dbReference>
<accession>A0A6L7GNP2</accession>
<proteinExistence type="predicted"/>
<protein>
    <submittedName>
        <fullName evidence="2">ABC transporter permease subunit</fullName>
    </submittedName>
</protein>
<gene>
    <name evidence="2" type="ORF">GIY30_07625</name>
</gene>
<sequence>MRAALIAEYRKFVSTRMWWILLLALVVYLGFIGLVLAVSMTVDIEGQSAPTQLAGADLARSIYALTSPIGYVFALVIGSLAVTGEFRHKTITASLLVEPRRTVLLTAKLIAGIPIGLLYGILGTLAVVITAAPMLSWQGDGAYLTDGATVEVIVMSMLVMVLWTAMGVAFGSVVSNQVAAIVILLAFTQLVEPIARIALASFDATSSVALYLPGAAADAVVGSSFYSSVGDGAIELAPQWAGALVMLAYIAIFAVIGRATTLRRDIA</sequence>